<keyword evidence="3" id="KW-0227">DNA damage</keyword>
<dbReference type="GO" id="GO:0043504">
    <property type="term" value="P:mitochondrial DNA repair"/>
    <property type="evidence" value="ECO:0007669"/>
    <property type="project" value="TreeGrafter"/>
</dbReference>
<evidence type="ECO:0000256" key="5">
    <source>
        <dbReference type="ARBA" id="ARBA00023125"/>
    </source>
</evidence>
<dbReference type="PROSITE" id="PS00486">
    <property type="entry name" value="DNA_MISMATCH_REPAIR_2"/>
    <property type="match status" value="1"/>
</dbReference>
<dbReference type="InterPro" id="IPR000432">
    <property type="entry name" value="DNA_mismatch_repair_MutS_C"/>
</dbReference>
<dbReference type="SUPFAM" id="SSF48334">
    <property type="entry name" value="DNA repair protein MutS, domain III"/>
    <property type="match status" value="1"/>
</dbReference>
<dbReference type="InterPro" id="IPR036187">
    <property type="entry name" value="DNA_mismatch_repair_MutS_sf"/>
</dbReference>
<dbReference type="GO" id="GO:0030983">
    <property type="term" value="F:mismatched DNA binding"/>
    <property type="evidence" value="ECO:0007669"/>
    <property type="project" value="UniProtKB-UniRule"/>
</dbReference>
<dbReference type="PANTHER" id="PTHR11361">
    <property type="entry name" value="DNA MISMATCH REPAIR PROTEIN MUTS FAMILY MEMBER"/>
    <property type="match status" value="1"/>
</dbReference>
<evidence type="ECO:0000256" key="1">
    <source>
        <dbReference type="ARBA" id="ARBA00006271"/>
    </source>
</evidence>
<dbReference type="InterPro" id="IPR007860">
    <property type="entry name" value="DNA_mmatch_repair_MutS_con_dom"/>
</dbReference>
<dbReference type="Gene3D" id="1.10.1420.10">
    <property type="match status" value="2"/>
</dbReference>
<evidence type="ECO:0000256" key="4">
    <source>
        <dbReference type="ARBA" id="ARBA00022840"/>
    </source>
</evidence>
<dbReference type="SMART" id="SM00533">
    <property type="entry name" value="MUTSd"/>
    <property type="match status" value="1"/>
</dbReference>
<sequence length="1113" mass="124002">MVKLTINTLKPLSRSFFYRRAFHGTSLLRQQSLDTTVSQDIDTRTKVTKTKKSYSELPRHHINADGTVAKPLEEWWDAGEEQSVREVRYVNIKALSTTRRAKAKSSIDTGEGATAEDEKVGVRSQSNSSPQTDDTEVKPKRRRRVQKDTETEPGSDESTKPKRRRRTIKGEATTDDPAPRKRRKATAKPKKDNAPDLEEVEDFDDGQPRSTLAKEITENLSKFPHCILLTRVGNFYESYFDQAKEVASLLNIKLASRRWGGGRVAMCGFPLQHIDKHLKILVQQNNRFVAMCEEFPRYLSAGKREFERRVARVITPGTLIDESFLNQYENNYLLSISAPQKPGDNTLGLAWIDVSTGEFYSKPATYDTLRDEIARIGPREVVLDKSLEADTSSPILDATAEEHNTVSFISPSTPTNDNETVSASGDTYTSSAESSVTDEITSSPSATPDVYSPEESAAIKLLTTYLQANLLEHMPQLRLPSREENEGRMQIDSHTIKALEIRESMREGTTKGSLMNVIKRTTTTSGTRLLSRWLCSPSTSITEINARQSLVAFFCERPHFRSDLLVLLTKAEDAGRIVQKFVLGKGEPNDLLALASAIRTWSSVVEKVKLERDMEARERQNFSVSEWISMNGLMSRVVGLDDLAQRIGTAIVKYDGPTEQAISEDDLATDSGADALSVNRFDWRFGRSRFGVKINPEFSEDLKSIHTTLQDLLAKKEKLEERLQLTYDAPSLSLRSSPAQGMHVHLGKSKRDQSKLKNDPAFVPISESGTTKCYFYQEWSQLGSQIFDTAMNFAIAEREAFDALRQEITSHASSLRRNARILDELDVTLAFASLATEMKFVRPILLEDNTDYKVVNGRHPTVELGLLTSGRMFTPNDVDLTPTSKLHVITGPNMAGKSTLLRQTALITILAQTGSFVPADAATLGIVDKLFSRVGAKDDLFHDRSTFMVEMLETAEILRRATPRSLVIMDEVGRGTTVNDGLAIAFATVHHLVSVNQCRALFATHFHELSDMLGYTPAGQGQGVFNNVSFYCTGVDELEDGSFTYSYRVRRGVNRDSHGLKVAQLAGMPEAAVSVARHVLDALRAKKAQEYDSGALEHLGKSAMNKHHSPSHS</sequence>
<feature type="region of interest" description="Disordered" evidence="8">
    <location>
        <begin position="97"/>
        <end position="209"/>
    </location>
</feature>
<feature type="coiled-coil region" evidence="7">
    <location>
        <begin position="702"/>
        <end position="729"/>
    </location>
</feature>
<feature type="compositionally biased region" description="Polar residues" evidence="8">
    <location>
        <begin position="405"/>
        <end position="446"/>
    </location>
</feature>
<keyword evidence="2" id="KW-0547">Nucleotide-binding</keyword>
<dbReference type="PANTHER" id="PTHR11361:SF34">
    <property type="entry name" value="DNA MISMATCH REPAIR PROTEIN MSH1, MITOCHONDRIAL"/>
    <property type="match status" value="1"/>
</dbReference>
<dbReference type="Gene3D" id="3.40.1170.10">
    <property type="entry name" value="DNA repair protein MutS, domain I"/>
    <property type="match status" value="1"/>
</dbReference>
<dbReference type="GO" id="GO:0005634">
    <property type="term" value="C:nucleus"/>
    <property type="evidence" value="ECO:0007669"/>
    <property type="project" value="TreeGrafter"/>
</dbReference>
<dbReference type="Pfam" id="PF05188">
    <property type="entry name" value="MutS_II"/>
    <property type="match status" value="1"/>
</dbReference>
<dbReference type="Pfam" id="PF05192">
    <property type="entry name" value="MutS_III"/>
    <property type="match status" value="1"/>
</dbReference>
<keyword evidence="4" id="KW-0067">ATP-binding</keyword>
<evidence type="ECO:0000256" key="7">
    <source>
        <dbReference type="SAM" id="Coils"/>
    </source>
</evidence>
<dbReference type="Pfam" id="PF01624">
    <property type="entry name" value="MutS_I"/>
    <property type="match status" value="1"/>
</dbReference>
<evidence type="ECO:0000256" key="3">
    <source>
        <dbReference type="ARBA" id="ARBA00022763"/>
    </source>
</evidence>
<dbReference type="GO" id="GO:0005524">
    <property type="term" value="F:ATP binding"/>
    <property type="evidence" value="ECO:0007669"/>
    <property type="project" value="UniProtKB-UniRule"/>
</dbReference>
<protein>
    <recommendedName>
        <fullName evidence="9">DNA mismatch repair proteins mutS family domain-containing protein</fullName>
    </recommendedName>
</protein>
<feature type="domain" description="DNA mismatch repair proteins mutS family" evidence="9">
    <location>
        <begin position="965"/>
        <end position="981"/>
    </location>
</feature>
<dbReference type="Gene3D" id="3.40.50.300">
    <property type="entry name" value="P-loop containing nucleotide triphosphate hydrolases"/>
    <property type="match status" value="1"/>
</dbReference>
<dbReference type="InterPro" id="IPR007695">
    <property type="entry name" value="DNA_mismatch_repair_MutS-lik_N"/>
</dbReference>
<dbReference type="SMART" id="SM00534">
    <property type="entry name" value="MUTSac"/>
    <property type="match status" value="1"/>
</dbReference>
<keyword evidence="6" id="KW-0234">DNA repair</keyword>
<gene>
    <name evidence="10" type="ORF">VNI00_001397</name>
</gene>
<dbReference type="GO" id="GO:0005739">
    <property type="term" value="C:mitochondrion"/>
    <property type="evidence" value="ECO:0007669"/>
    <property type="project" value="TreeGrafter"/>
</dbReference>
<keyword evidence="7" id="KW-0175">Coiled coil</keyword>
<organism evidence="10 11">
    <name type="scientific">Paramarasmius palmivorus</name>
    <dbReference type="NCBI Taxonomy" id="297713"/>
    <lineage>
        <taxon>Eukaryota</taxon>
        <taxon>Fungi</taxon>
        <taxon>Dikarya</taxon>
        <taxon>Basidiomycota</taxon>
        <taxon>Agaricomycotina</taxon>
        <taxon>Agaricomycetes</taxon>
        <taxon>Agaricomycetidae</taxon>
        <taxon>Agaricales</taxon>
        <taxon>Marasmiineae</taxon>
        <taxon>Marasmiaceae</taxon>
        <taxon>Paramarasmius</taxon>
    </lineage>
</organism>
<name>A0AAW0E5C4_9AGAR</name>
<feature type="region of interest" description="Disordered" evidence="8">
    <location>
        <begin position="394"/>
        <end position="452"/>
    </location>
</feature>
<dbReference type="InterPro" id="IPR045076">
    <property type="entry name" value="MutS"/>
</dbReference>
<comment type="caution">
    <text evidence="10">The sequence shown here is derived from an EMBL/GenBank/DDBJ whole genome shotgun (WGS) entry which is preliminary data.</text>
</comment>
<reference evidence="10 11" key="1">
    <citation type="submission" date="2024-01" db="EMBL/GenBank/DDBJ databases">
        <title>A draft genome for a cacao thread blight-causing isolate of Paramarasmius palmivorus.</title>
        <authorList>
            <person name="Baruah I.K."/>
            <person name="Bukari Y."/>
            <person name="Amoako-Attah I."/>
            <person name="Meinhardt L.W."/>
            <person name="Bailey B.A."/>
            <person name="Cohen S.P."/>
        </authorList>
    </citation>
    <scope>NUCLEOTIDE SEQUENCE [LARGE SCALE GENOMIC DNA]</scope>
    <source>
        <strain evidence="10 11">GH-12</strain>
    </source>
</reference>
<dbReference type="AlphaFoldDB" id="A0AAW0E5C4"/>
<dbReference type="SUPFAM" id="SSF52540">
    <property type="entry name" value="P-loop containing nucleoside triphosphate hydrolases"/>
    <property type="match status" value="1"/>
</dbReference>
<proteinExistence type="inferred from homology"/>
<evidence type="ECO:0000313" key="10">
    <source>
        <dbReference type="EMBL" id="KAK7058773.1"/>
    </source>
</evidence>
<dbReference type="GO" id="GO:0140664">
    <property type="term" value="F:ATP-dependent DNA damage sensor activity"/>
    <property type="evidence" value="ECO:0007669"/>
    <property type="project" value="InterPro"/>
</dbReference>
<dbReference type="InterPro" id="IPR027417">
    <property type="entry name" value="P-loop_NTPase"/>
</dbReference>
<dbReference type="InterPro" id="IPR007696">
    <property type="entry name" value="DNA_mismatch_repair_MutS_core"/>
</dbReference>
<dbReference type="InterPro" id="IPR016151">
    <property type="entry name" value="DNA_mismatch_repair_MutS_N"/>
</dbReference>
<dbReference type="Proteomes" id="UP001383192">
    <property type="component" value="Unassembled WGS sequence"/>
</dbReference>
<dbReference type="SUPFAM" id="SSF53150">
    <property type="entry name" value="DNA repair protein MutS, domain II"/>
    <property type="match status" value="1"/>
</dbReference>
<keyword evidence="11" id="KW-1185">Reference proteome</keyword>
<evidence type="ECO:0000259" key="9">
    <source>
        <dbReference type="PROSITE" id="PS00486"/>
    </source>
</evidence>
<dbReference type="SUPFAM" id="SSF55271">
    <property type="entry name" value="DNA repair protein MutS, domain I"/>
    <property type="match status" value="1"/>
</dbReference>
<feature type="compositionally biased region" description="Polar residues" evidence="8">
    <location>
        <begin position="123"/>
        <end position="132"/>
    </location>
</feature>
<dbReference type="FunFam" id="3.40.50.300:FF:001238">
    <property type="entry name" value="DNA mismatch repair protein"/>
    <property type="match status" value="1"/>
</dbReference>
<evidence type="ECO:0000256" key="6">
    <source>
        <dbReference type="ARBA" id="ARBA00023204"/>
    </source>
</evidence>
<dbReference type="GO" id="GO:0006298">
    <property type="term" value="P:mismatch repair"/>
    <property type="evidence" value="ECO:0007669"/>
    <property type="project" value="InterPro"/>
</dbReference>
<evidence type="ECO:0000256" key="2">
    <source>
        <dbReference type="ARBA" id="ARBA00022741"/>
    </source>
</evidence>
<dbReference type="EMBL" id="JAYKXP010000004">
    <property type="protein sequence ID" value="KAK7058773.1"/>
    <property type="molecule type" value="Genomic_DNA"/>
</dbReference>
<dbReference type="InterPro" id="IPR036678">
    <property type="entry name" value="MutS_con_dom_sf"/>
</dbReference>
<evidence type="ECO:0000313" key="11">
    <source>
        <dbReference type="Proteomes" id="UP001383192"/>
    </source>
</evidence>
<evidence type="ECO:0000256" key="8">
    <source>
        <dbReference type="SAM" id="MobiDB-lite"/>
    </source>
</evidence>
<keyword evidence="5" id="KW-0238">DNA-binding</keyword>
<accession>A0AAW0E5C4</accession>
<feature type="compositionally biased region" description="Acidic residues" evidence="8">
    <location>
        <begin position="195"/>
        <end position="205"/>
    </location>
</feature>
<dbReference type="Gene3D" id="3.30.420.110">
    <property type="entry name" value="MutS, connector domain"/>
    <property type="match status" value="1"/>
</dbReference>
<comment type="similarity">
    <text evidence="1">Belongs to the DNA mismatch repair MutS family.</text>
</comment>
<dbReference type="Pfam" id="PF00488">
    <property type="entry name" value="MutS_V"/>
    <property type="match status" value="1"/>
</dbReference>